<keyword evidence="8" id="KW-0614">Plasmid</keyword>
<evidence type="ECO:0000256" key="2">
    <source>
        <dbReference type="ARBA" id="ARBA00023125"/>
    </source>
</evidence>
<dbReference type="InterPro" id="IPR001647">
    <property type="entry name" value="HTH_TetR"/>
</dbReference>
<evidence type="ECO:0000313" key="6">
    <source>
        <dbReference type="EMBL" id="MCZ4590364.1"/>
    </source>
</evidence>
<evidence type="ECO:0000313" key="8">
    <source>
        <dbReference type="EMBL" id="WLF52581.1"/>
    </source>
</evidence>
<sequence>MMVHREASPRKSRSDGERNRLHILDVAEELFAENGVSGAMQDIAKRAGLGPGTLYRHFPTRESLLAALLQARWEELDARRVEIEAEHDDPLAALELWLTALGDYVTVFDGLPGPLREALRETTSPLAITCELLVETTGQFLTAAQAAGCARPWVRDRDLVLTVLASEWVSDAQLADEGSGDSLRAIVREGWHMPPALRNPTPTS</sequence>
<dbReference type="EMBL" id="CP130956">
    <property type="protein sequence ID" value="WLF51622.1"/>
    <property type="molecule type" value="Genomic_DNA"/>
</dbReference>
<keyword evidence="9" id="KW-1185">Reference proteome</keyword>
<name>A0AAX3YTG2_RHOOP</name>
<organism evidence="8 10">
    <name type="scientific">Rhodococcus opacus</name>
    <name type="common">Nocardia opaca</name>
    <dbReference type="NCBI Taxonomy" id="37919"/>
    <lineage>
        <taxon>Bacteria</taxon>
        <taxon>Bacillati</taxon>
        <taxon>Actinomycetota</taxon>
        <taxon>Actinomycetes</taxon>
        <taxon>Mycobacteriales</taxon>
        <taxon>Nocardiaceae</taxon>
        <taxon>Rhodococcus</taxon>
    </lineage>
</organism>
<proteinExistence type="predicted"/>
<geneLocation type="plasmid" evidence="8 10">
    <name>pRho-VOC14-L</name>
</geneLocation>
<dbReference type="PANTHER" id="PTHR30055">
    <property type="entry name" value="HTH-TYPE TRANSCRIPTIONAL REGULATOR RUTR"/>
    <property type="match status" value="1"/>
</dbReference>
<feature type="DNA-binding region" description="H-T-H motif" evidence="4">
    <location>
        <begin position="39"/>
        <end position="58"/>
    </location>
</feature>
<evidence type="ECO:0000313" key="9">
    <source>
        <dbReference type="Proteomes" id="UP001066327"/>
    </source>
</evidence>
<dbReference type="RefSeq" id="WP_269592983.1">
    <property type="nucleotide sequence ID" value="NZ_CP130956.1"/>
</dbReference>
<evidence type="ECO:0000256" key="1">
    <source>
        <dbReference type="ARBA" id="ARBA00023015"/>
    </source>
</evidence>
<dbReference type="PROSITE" id="PS50977">
    <property type="entry name" value="HTH_TETR_2"/>
    <property type="match status" value="1"/>
</dbReference>
<dbReference type="Pfam" id="PF00440">
    <property type="entry name" value="TetR_N"/>
    <property type="match status" value="1"/>
</dbReference>
<dbReference type="PRINTS" id="PR00455">
    <property type="entry name" value="HTHTETR"/>
</dbReference>
<gene>
    <name evidence="6" type="ORF">O4328_43265</name>
    <name evidence="7" type="ORF">Q5707_39590</name>
    <name evidence="8" type="ORF">Q5707_45405</name>
</gene>
<evidence type="ECO:0000313" key="10">
    <source>
        <dbReference type="Proteomes" id="UP001231166"/>
    </source>
</evidence>
<dbReference type="SUPFAM" id="SSF46689">
    <property type="entry name" value="Homeodomain-like"/>
    <property type="match status" value="1"/>
</dbReference>
<feature type="domain" description="HTH tetR-type" evidence="5">
    <location>
        <begin position="17"/>
        <end position="76"/>
    </location>
</feature>
<dbReference type="EMBL" id="CP130956">
    <property type="protein sequence ID" value="WLF52581.1"/>
    <property type="molecule type" value="Genomic_DNA"/>
</dbReference>
<evidence type="ECO:0000259" key="5">
    <source>
        <dbReference type="PROSITE" id="PS50977"/>
    </source>
</evidence>
<dbReference type="InterPro" id="IPR050109">
    <property type="entry name" value="HTH-type_TetR-like_transc_reg"/>
</dbReference>
<dbReference type="EMBL" id="JAPWIS010000047">
    <property type="protein sequence ID" value="MCZ4590364.1"/>
    <property type="molecule type" value="Genomic_DNA"/>
</dbReference>
<reference evidence="8" key="2">
    <citation type="submission" date="2023-07" db="EMBL/GenBank/DDBJ databases">
        <title>Genomic analysis of Rhodococcus opacus VOC-14 with glycol ethers degradation activity.</title>
        <authorList>
            <person name="Narkevich D.A."/>
            <person name="Hlushen A.M."/>
            <person name="Akhremchuk A.E."/>
            <person name="Sikolenko M.A."/>
            <person name="Valentovich L.N."/>
        </authorList>
    </citation>
    <scope>NUCLEOTIDE SEQUENCE</scope>
    <source>
        <strain evidence="8">VOC-14</strain>
        <plasmid evidence="8">pRho-VOC14-L</plasmid>
    </source>
</reference>
<dbReference type="GO" id="GO:0000976">
    <property type="term" value="F:transcription cis-regulatory region binding"/>
    <property type="evidence" value="ECO:0007669"/>
    <property type="project" value="TreeGrafter"/>
</dbReference>
<evidence type="ECO:0000256" key="3">
    <source>
        <dbReference type="ARBA" id="ARBA00023163"/>
    </source>
</evidence>
<reference evidence="6" key="1">
    <citation type="submission" date="2022-12" db="EMBL/GenBank/DDBJ databases">
        <authorList>
            <person name="Krivoruchko A.V."/>
            <person name="Elkin A."/>
        </authorList>
    </citation>
    <scope>NUCLEOTIDE SEQUENCE</scope>
    <source>
        <strain evidence="6">IEGM 249</strain>
    </source>
</reference>
<evidence type="ECO:0000313" key="7">
    <source>
        <dbReference type="EMBL" id="WLF51622.1"/>
    </source>
</evidence>
<dbReference type="Proteomes" id="UP001066327">
    <property type="component" value="Unassembled WGS sequence"/>
</dbReference>
<dbReference type="GO" id="GO:0003700">
    <property type="term" value="F:DNA-binding transcription factor activity"/>
    <property type="evidence" value="ECO:0007669"/>
    <property type="project" value="TreeGrafter"/>
</dbReference>
<keyword evidence="1" id="KW-0805">Transcription regulation</keyword>
<dbReference type="InterPro" id="IPR009057">
    <property type="entry name" value="Homeodomain-like_sf"/>
</dbReference>
<protein>
    <submittedName>
        <fullName evidence="6 8">Helix-turn-helix domain-containing protein</fullName>
    </submittedName>
</protein>
<keyword evidence="2 4" id="KW-0238">DNA-binding</keyword>
<dbReference type="Proteomes" id="UP001231166">
    <property type="component" value="Plasmid pRho-VOC14-L"/>
</dbReference>
<dbReference type="Gene3D" id="1.10.357.10">
    <property type="entry name" value="Tetracycline Repressor, domain 2"/>
    <property type="match status" value="1"/>
</dbReference>
<dbReference type="InterPro" id="IPR049445">
    <property type="entry name" value="TetR_SbtR-like_C"/>
</dbReference>
<evidence type="ECO:0000256" key="4">
    <source>
        <dbReference type="PROSITE-ProRule" id="PRU00335"/>
    </source>
</evidence>
<keyword evidence="3" id="KW-0804">Transcription</keyword>
<dbReference type="AlphaFoldDB" id="A0AAX3YTG2"/>
<accession>A0AAX3YTG2</accession>
<dbReference type="PANTHER" id="PTHR30055:SF234">
    <property type="entry name" value="HTH-TYPE TRANSCRIPTIONAL REGULATOR BETI"/>
    <property type="match status" value="1"/>
</dbReference>
<dbReference type="Pfam" id="PF21597">
    <property type="entry name" value="TetR_C_43"/>
    <property type="match status" value="1"/>
</dbReference>